<protein>
    <submittedName>
        <fullName evidence="13">Fatty acid desaturase</fullName>
    </submittedName>
</protein>
<dbReference type="PANTHER" id="PTHR11351:SF3">
    <property type="entry name" value="BLL4393 PROTEIN"/>
    <property type="match status" value="1"/>
</dbReference>
<feature type="transmembrane region" description="Helical" evidence="11">
    <location>
        <begin position="198"/>
        <end position="216"/>
    </location>
</feature>
<name>H8MRD5_CORCM</name>
<feature type="region of interest" description="Disordered" evidence="10">
    <location>
        <begin position="1"/>
        <end position="25"/>
    </location>
</feature>
<keyword evidence="4" id="KW-0276">Fatty acid metabolism</keyword>
<dbReference type="GO" id="GO:0016020">
    <property type="term" value="C:membrane"/>
    <property type="evidence" value="ECO:0007669"/>
    <property type="project" value="UniProtKB-SubCell"/>
</dbReference>
<evidence type="ECO:0000256" key="2">
    <source>
        <dbReference type="ARBA" id="ARBA00008749"/>
    </source>
</evidence>
<keyword evidence="9 11" id="KW-0472">Membrane</keyword>
<dbReference type="CDD" id="cd03505">
    <property type="entry name" value="Delta9-FADS-like"/>
    <property type="match status" value="1"/>
</dbReference>
<evidence type="ECO:0000256" key="7">
    <source>
        <dbReference type="ARBA" id="ARBA00023004"/>
    </source>
</evidence>
<dbReference type="STRING" id="1144275.COCOR_05116"/>
<evidence type="ECO:0000313" key="13">
    <source>
        <dbReference type="EMBL" id="AFE06198.1"/>
    </source>
</evidence>
<organism evidence="13 14">
    <name type="scientific">Corallococcus coralloides (strain ATCC 25202 / DSM 2259 / NBRC 100086 / M2)</name>
    <name type="common">Myxococcus coralloides</name>
    <dbReference type="NCBI Taxonomy" id="1144275"/>
    <lineage>
        <taxon>Bacteria</taxon>
        <taxon>Pseudomonadati</taxon>
        <taxon>Myxococcota</taxon>
        <taxon>Myxococcia</taxon>
        <taxon>Myxococcales</taxon>
        <taxon>Cystobacterineae</taxon>
        <taxon>Myxococcaceae</taxon>
        <taxon>Corallococcus</taxon>
    </lineage>
</organism>
<dbReference type="Proteomes" id="UP000007587">
    <property type="component" value="Chromosome"/>
</dbReference>
<keyword evidence="6" id="KW-0560">Oxidoreductase</keyword>
<evidence type="ECO:0000256" key="3">
    <source>
        <dbReference type="ARBA" id="ARBA00022692"/>
    </source>
</evidence>
<evidence type="ECO:0000313" key="14">
    <source>
        <dbReference type="Proteomes" id="UP000007587"/>
    </source>
</evidence>
<feature type="transmembrane region" description="Helical" evidence="11">
    <location>
        <begin position="74"/>
        <end position="92"/>
    </location>
</feature>
<evidence type="ECO:0000259" key="12">
    <source>
        <dbReference type="Pfam" id="PF00487"/>
    </source>
</evidence>
<sequence length="331" mass="36999">MNEWAETAAPLTAPLPESEPAATEPDRGWMRRVVKSQQLERVQHIHTVVMTALGISGVVGSVLLSVLVRPMSGAGIATFLTFFFLVGMGLTIGYHRHFTHRSYKAVTPVRVALAVLGCMAGQGPVVFWVALHRMHHEFSDREGDPHSPNLAGTSRLQRLKGLFHGYIGWTVQHPVPNANFYARDLLTDKAVMWVNRRYYVWILLGLALPAGMGFLLTGTPYGALEGLLMGGLARMFALHNIIWWITSFAHVFGTRDYRSRDLSTNNAWLALPTLGESWHNNHHGYPTAAILTFRWWQVDISGMVIAVMEKLGLVWDVSRPTAAELEARRVR</sequence>
<evidence type="ECO:0000256" key="4">
    <source>
        <dbReference type="ARBA" id="ARBA00022832"/>
    </source>
</evidence>
<dbReference type="PANTHER" id="PTHR11351">
    <property type="entry name" value="ACYL-COA DESATURASE"/>
    <property type="match status" value="1"/>
</dbReference>
<dbReference type="EMBL" id="CP003389">
    <property type="protein sequence ID" value="AFE06198.1"/>
    <property type="molecule type" value="Genomic_DNA"/>
</dbReference>
<feature type="transmembrane region" description="Helical" evidence="11">
    <location>
        <begin position="112"/>
        <end position="131"/>
    </location>
</feature>
<dbReference type="InParanoid" id="H8MRD5"/>
<evidence type="ECO:0000256" key="1">
    <source>
        <dbReference type="ARBA" id="ARBA00004141"/>
    </source>
</evidence>
<dbReference type="eggNOG" id="COG1398">
    <property type="taxonomic scope" value="Bacteria"/>
</dbReference>
<accession>H8MRD5</accession>
<evidence type="ECO:0000256" key="5">
    <source>
        <dbReference type="ARBA" id="ARBA00022989"/>
    </source>
</evidence>
<feature type="domain" description="Fatty acid desaturase" evidence="12">
    <location>
        <begin position="79"/>
        <end position="296"/>
    </location>
</feature>
<dbReference type="PRINTS" id="PR00075">
    <property type="entry name" value="FACDDSATRASE"/>
</dbReference>
<evidence type="ECO:0000256" key="6">
    <source>
        <dbReference type="ARBA" id="ARBA00023002"/>
    </source>
</evidence>
<comment type="subcellular location">
    <subcellularLocation>
        <location evidence="1">Membrane</location>
        <topology evidence="1">Multi-pass membrane protein</topology>
    </subcellularLocation>
</comment>
<gene>
    <name evidence="13" type="ordered locus">COCOR_05116</name>
</gene>
<keyword evidence="7" id="KW-0408">Iron</keyword>
<dbReference type="InterPro" id="IPR015876">
    <property type="entry name" value="Acyl-CoA_DS"/>
</dbReference>
<evidence type="ECO:0000256" key="8">
    <source>
        <dbReference type="ARBA" id="ARBA00023098"/>
    </source>
</evidence>
<dbReference type="AlphaFoldDB" id="H8MRD5"/>
<dbReference type="InterPro" id="IPR005804">
    <property type="entry name" value="FA_desaturase_dom"/>
</dbReference>
<dbReference type="Pfam" id="PF00487">
    <property type="entry name" value="FA_desaturase"/>
    <property type="match status" value="1"/>
</dbReference>
<feature type="transmembrane region" description="Helical" evidence="11">
    <location>
        <begin position="45"/>
        <end position="67"/>
    </location>
</feature>
<feature type="compositionally biased region" description="Low complexity" evidence="10">
    <location>
        <begin position="1"/>
        <end position="23"/>
    </location>
</feature>
<keyword evidence="14" id="KW-1185">Reference proteome</keyword>
<dbReference type="GO" id="GO:0006631">
    <property type="term" value="P:fatty acid metabolic process"/>
    <property type="evidence" value="ECO:0007669"/>
    <property type="project" value="UniProtKB-KW"/>
</dbReference>
<evidence type="ECO:0000256" key="10">
    <source>
        <dbReference type="SAM" id="MobiDB-lite"/>
    </source>
</evidence>
<keyword evidence="5 11" id="KW-1133">Transmembrane helix</keyword>
<proteinExistence type="inferred from homology"/>
<reference evidence="14" key="2">
    <citation type="submission" date="2012-03" db="EMBL/GenBank/DDBJ databases">
        <title>Genome sequence of the fruiting myxobacterium Corallococcus coralloides DSM 2259.</title>
        <authorList>
            <person name="Huntley S."/>
            <person name="Zhang Y."/>
            <person name="Treuner-Lange A."/>
            <person name="Sensen C.W."/>
            <person name="Sogaard-Andersen L."/>
        </authorList>
    </citation>
    <scope>NUCLEOTIDE SEQUENCE [LARGE SCALE GENOMIC DNA]</scope>
    <source>
        <strain evidence="14">ATCC 25202 / DSM 2259 / NBRC 100086 / M2</strain>
    </source>
</reference>
<dbReference type="HOGENOM" id="CLU_027359_1_1_7"/>
<evidence type="ECO:0000256" key="11">
    <source>
        <dbReference type="SAM" id="Phobius"/>
    </source>
</evidence>
<dbReference type="GO" id="GO:0016717">
    <property type="term" value="F:oxidoreductase activity, acting on paired donors, with oxidation of a pair of donors resulting in the reduction of molecular oxygen to two molecules of water"/>
    <property type="evidence" value="ECO:0007669"/>
    <property type="project" value="InterPro"/>
</dbReference>
<evidence type="ECO:0000256" key="9">
    <source>
        <dbReference type="ARBA" id="ARBA00023136"/>
    </source>
</evidence>
<keyword evidence="8" id="KW-0443">Lipid metabolism</keyword>
<reference evidence="13 14" key="1">
    <citation type="journal article" date="2012" name="J. Bacteriol.">
        <title>Complete Genome Sequence of the Fruiting Myxobacterium Corallococcus coralloides DSM 2259.</title>
        <authorList>
            <person name="Huntley S."/>
            <person name="Zhang Y."/>
            <person name="Treuner-Lange A."/>
            <person name="Kneip S."/>
            <person name="Sensen C.W."/>
            <person name="Sogaard-Andersen L."/>
        </authorList>
    </citation>
    <scope>NUCLEOTIDE SEQUENCE [LARGE SCALE GENOMIC DNA]</scope>
    <source>
        <strain evidence="14">ATCC 25202 / DSM 2259 / NBRC 100086 / M2</strain>
    </source>
</reference>
<keyword evidence="3 11" id="KW-0812">Transmembrane</keyword>
<comment type="similarity">
    <text evidence="2">Belongs to the fatty acid desaturase type 2 family.</text>
</comment>
<dbReference type="KEGG" id="ccx:COCOR_05116"/>
<feature type="transmembrane region" description="Helical" evidence="11">
    <location>
        <begin position="236"/>
        <end position="253"/>
    </location>
</feature>